<gene>
    <name evidence="1" type="ORF">S01H4_48410</name>
</gene>
<organism evidence="1">
    <name type="scientific">marine sediment metagenome</name>
    <dbReference type="NCBI Taxonomy" id="412755"/>
    <lineage>
        <taxon>unclassified sequences</taxon>
        <taxon>metagenomes</taxon>
        <taxon>ecological metagenomes</taxon>
    </lineage>
</organism>
<accession>X1C575</accession>
<proteinExistence type="predicted"/>
<reference evidence="1" key="1">
    <citation type="journal article" date="2014" name="Front. Microbiol.">
        <title>High frequency of phylogenetically diverse reductive dehalogenase-homologous genes in deep subseafloor sedimentary metagenomes.</title>
        <authorList>
            <person name="Kawai M."/>
            <person name="Futagami T."/>
            <person name="Toyoda A."/>
            <person name="Takaki Y."/>
            <person name="Nishi S."/>
            <person name="Hori S."/>
            <person name="Arai W."/>
            <person name="Tsubouchi T."/>
            <person name="Morono Y."/>
            <person name="Uchiyama I."/>
            <person name="Ito T."/>
            <person name="Fujiyama A."/>
            <person name="Inagaki F."/>
            <person name="Takami H."/>
        </authorList>
    </citation>
    <scope>NUCLEOTIDE SEQUENCE</scope>
    <source>
        <strain evidence="1">Expedition CK06-06</strain>
    </source>
</reference>
<evidence type="ECO:0000313" key="1">
    <source>
        <dbReference type="EMBL" id="GAG91548.1"/>
    </source>
</evidence>
<dbReference type="EMBL" id="BART01027290">
    <property type="protein sequence ID" value="GAG91548.1"/>
    <property type="molecule type" value="Genomic_DNA"/>
</dbReference>
<comment type="caution">
    <text evidence="1">The sequence shown here is derived from an EMBL/GenBank/DDBJ whole genome shotgun (WGS) entry which is preliminary data.</text>
</comment>
<sequence length="58" mass="6946">MKVKVKKDKAQCEVCRKFVKMEWNLILEVYEITCCGKTISIYKKKTIPKPRKRKKAKK</sequence>
<dbReference type="AlphaFoldDB" id="X1C575"/>
<name>X1C575_9ZZZZ</name>
<protein>
    <submittedName>
        <fullName evidence="1">Uncharacterized protein</fullName>
    </submittedName>
</protein>